<proteinExistence type="predicted"/>
<organism evidence="3 4">
    <name type="scientific">Zhongshania aliphaticivorans</name>
    <dbReference type="NCBI Taxonomy" id="1470434"/>
    <lineage>
        <taxon>Bacteria</taxon>
        <taxon>Pseudomonadati</taxon>
        <taxon>Pseudomonadota</taxon>
        <taxon>Gammaproteobacteria</taxon>
        <taxon>Cellvibrionales</taxon>
        <taxon>Spongiibacteraceae</taxon>
        <taxon>Zhongshania</taxon>
    </lineage>
</organism>
<evidence type="ECO:0000259" key="2">
    <source>
        <dbReference type="Pfam" id="PF21028"/>
    </source>
</evidence>
<dbReference type="Pfam" id="PF06938">
    <property type="entry name" value="DUF1285_N"/>
    <property type="match status" value="1"/>
</dbReference>
<dbReference type="InterPro" id="IPR048341">
    <property type="entry name" value="DUF1285_N"/>
</dbReference>
<sequence>MASLDSIQALLKDQRGVPPISDWHPELSGDIDIVIKADGRWIHEGGEIKRHELVKLFASILRREQDGHYYLVTPVEKWRLQVEDFPLLIVDFEVGGGADSPRIAVKTNVDTWFELGSEHPLCVDTQADSKEPIPSVLTRHGLVAKVNRACFYRLVELAEPVAESLVLRAGNSVFVLGASS</sequence>
<dbReference type="STRING" id="1470434.AZF00_09415"/>
<dbReference type="AlphaFoldDB" id="A0A127M5J3"/>
<protein>
    <recommendedName>
        <fullName evidence="5">Proteophosphoglycan</fullName>
    </recommendedName>
</protein>
<dbReference type="Pfam" id="PF21028">
    <property type="entry name" value="DUF1285_C"/>
    <property type="match status" value="1"/>
</dbReference>
<dbReference type="RefSeq" id="WP_008250087.1">
    <property type="nucleotide sequence ID" value="NZ_CP014544.1"/>
</dbReference>
<dbReference type="EMBL" id="CP014544">
    <property type="protein sequence ID" value="AMO68505.1"/>
    <property type="molecule type" value="Genomic_DNA"/>
</dbReference>
<evidence type="ECO:0008006" key="5">
    <source>
        <dbReference type="Google" id="ProtNLM"/>
    </source>
</evidence>
<dbReference type="InterPro" id="IPR010707">
    <property type="entry name" value="DUF1285"/>
</dbReference>
<dbReference type="InterPro" id="IPR048342">
    <property type="entry name" value="DUF1285_C"/>
</dbReference>
<dbReference type="KEGG" id="zal:AZF00_09415"/>
<gene>
    <name evidence="3" type="ORF">AZF00_09415</name>
</gene>
<feature type="domain" description="DUF1285" evidence="1">
    <location>
        <begin position="18"/>
        <end position="84"/>
    </location>
</feature>
<name>A0A127M5J3_9GAMM</name>
<evidence type="ECO:0000313" key="4">
    <source>
        <dbReference type="Proteomes" id="UP000074119"/>
    </source>
</evidence>
<dbReference type="InterPro" id="IPR023361">
    <property type="entry name" value="DUF1285_beta_roll_sf"/>
</dbReference>
<dbReference type="Proteomes" id="UP000074119">
    <property type="component" value="Chromosome"/>
</dbReference>
<dbReference type="PIRSF" id="PIRSF029557">
    <property type="entry name" value="UCP029557"/>
    <property type="match status" value="1"/>
</dbReference>
<reference evidence="3 4" key="1">
    <citation type="submission" date="2015-12" db="EMBL/GenBank/DDBJ databases">
        <authorList>
            <person name="Shamseldin A."/>
            <person name="Moawad H."/>
            <person name="Abd El-Rahim W.M."/>
            <person name="Sadowsky M.J."/>
        </authorList>
    </citation>
    <scope>NUCLEOTIDE SEQUENCE [LARGE SCALE GENOMIC DNA]</scope>
    <source>
        <strain evidence="3 4">SM2</strain>
    </source>
</reference>
<feature type="domain" description="DUF1285" evidence="2">
    <location>
        <begin position="86"/>
        <end position="176"/>
    </location>
</feature>
<evidence type="ECO:0000259" key="1">
    <source>
        <dbReference type="Pfam" id="PF06938"/>
    </source>
</evidence>
<dbReference type="Gene3D" id="2.30.270.10">
    <property type="entry name" value="duf1285 protein"/>
    <property type="match status" value="1"/>
</dbReference>
<dbReference type="Gene3D" id="3.10.540.10">
    <property type="entry name" value="duf1285 like domain"/>
    <property type="match status" value="1"/>
</dbReference>
<evidence type="ECO:0000313" key="3">
    <source>
        <dbReference type="EMBL" id="AMO68505.1"/>
    </source>
</evidence>
<accession>A0A127M5J3</accession>